<comment type="caution">
    <text evidence="2">The sequence shown here is derived from an EMBL/GenBank/DDBJ whole genome shotgun (WGS) entry which is preliminary data.</text>
</comment>
<evidence type="ECO:0000256" key="1">
    <source>
        <dbReference type="SAM" id="Phobius"/>
    </source>
</evidence>
<dbReference type="OrthoDB" id="3267806at2759"/>
<evidence type="ECO:0000313" key="2">
    <source>
        <dbReference type="EMBL" id="PPQ94214.1"/>
    </source>
</evidence>
<keyword evidence="1" id="KW-0472">Membrane</keyword>
<feature type="transmembrane region" description="Helical" evidence="1">
    <location>
        <begin position="27"/>
        <end position="48"/>
    </location>
</feature>
<keyword evidence="1" id="KW-1133">Transmembrane helix</keyword>
<feature type="transmembrane region" description="Helical" evidence="1">
    <location>
        <begin position="145"/>
        <end position="170"/>
    </location>
</feature>
<proteinExistence type="predicted"/>
<sequence>MPSIDNPVSVDPVVASRFLQCWLVGNILGATAYGISLTLSWNCLILLSKPTSMTSIRMRRVMVTLIGFMCMLSTAAFILATGGVVSWSKNGTAEGIVSKYGTRFWGEPYSPVELILIVLATWCCDGFMIWRCVMLYGGVSRRARIAVMTFVTLLTMTSLAIGICALVTFTPVKWQIYSILTLFELISLMANGSIACLIIARIVYHQHYLRKIFGSDYGTAYTKIMSILIESASLTLVLSLVHIVLAAAYGRTISPILIIFRVAQGRTWQADPTGSLAPISNGLELGQLSSLKFADNDAYSIMTHTTLDDSRVSA</sequence>
<name>A0A409XU57_PSICY</name>
<dbReference type="STRING" id="93625.A0A409XU57"/>
<dbReference type="Proteomes" id="UP000283269">
    <property type="component" value="Unassembled WGS sequence"/>
</dbReference>
<evidence type="ECO:0000313" key="3">
    <source>
        <dbReference type="Proteomes" id="UP000283269"/>
    </source>
</evidence>
<gene>
    <name evidence="2" type="ORF">CVT25_006874</name>
</gene>
<feature type="transmembrane region" description="Helical" evidence="1">
    <location>
        <begin position="60"/>
        <end position="80"/>
    </location>
</feature>
<reference evidence="2 3" key="1">
    <citation type="journal article" date="2018" name="Evol. Lett.">
        <title>Horizontal gene cluster transfer increased hallucinogenic mushroom diversity.</title>
        <authorList>
            <person name="Reynolds H.T."/>
            <person name="Vijayakumar V."/>
            <person name="Gluck-Thaler E."/>
            <person name="Korotkin H.B."/>
            <person name="Matheny P.B."/>
            <person name="Slot J.C."/>
        </authorList>
    </citation>
    <scope>NUCLEOTIDE SEQUENCE [LARGE SCALE GENOMIC DNA]</scope>
    <source>
        <strain evidence="2 3">2631</strain>
    </source>
</reference>
<dbReference type="EMBL" id="NHYD01000425">
    <property type="protein sequence ID" value="PPQ94214.1"/>
    <property type="molecule type" value="Genomic_DNA"/>
</dbReference>
<feature type="transmembrane region" description="Helical" evidence="1">
    <location>
        <begin position="224"/>
        <end position="249"/>
    </location>
</feature>
<organism evidence="2 3">
    <name type="scientific">Psilocybe cyanescens</name>
    <dbReference type="NCBI Taxonomy" id="93625"/>
    <lineage>
        <taxon>Eukaryota</taxon>
        <taxon>Fungi</taxon>
        <taxon>Dikarya</taxon>
        <taxon>Basidiomycota</taxon>
        <taxon>Agaricomycotina</taxon>
        <taxon>Agaricomycetes</taxon>
        <taxon>Agaricomycetidae</taxon>
        <taxon>Agaricales</taxon>
        <taxon>Agaricineae</taxon>
        <taxon>Strophariaceae</taxon>
        <taxon>Psilocybe</taxon>
    </lineage>
</organism>
<accession>A0A409XU57</accession>
<feature type="transmembrane region" description="Helical" evidence="1">
    <location>
        <begin position="114"/>
        <end position="133"/>
    </location>
</feature>
<dbReference type="AlphaFoldDB" id="A0A409XU57"/>
<keyword evidence="1" id="KW-0812">Transmembrane</keyword>
<keyword evidence="3" id="KW-1185">Reference proteome</keyword>
<feature type="transmembrane region" description="Helical" evidence="1">
    <location>
        <begin position="176"/>
        <end position="204"/>
    </location>
</feature>
<dbReference type="InParanoid" id="A0A409XU57"/>
<protein>
    <submittedName>
        <fullName evidence="2">Uncharacterized protein</fullName>
    </submittedName>
</protein>